<dbReference type="InterPro" id="IPR046956">
    <property type="entry name" value="RLP23-like"/>
</dbReference>
<dbReference type="EMBL" id="AP019860">
    <property type="protein sequence ID" value="BBM88090.1"/>
    <property type="molecule type" value="Genomic_DNA"/>
</dbReference>
<dbReference type="RefSeq" id="WP_151972258.1">
    <property type="nucleotide sequence ID" value="NZ_AP019860.1"/>
</dbReference>
<protein>
    <recommendedName>
        <fullName evidence="9">Adenylate cyclase</fullName>
    </recommendedName>
</protein>
<evidence type="ECO:0000313" key="8">
    <source>
        <dbReference type="Proteomes" id="UP000326354"/>
    </source>
</evidence>
<organism evidence="7 8">
    <name type="scientific">Uabimicrobium amorphum</name>
    <dbReference type="NCBI Taxonomy" id="2596890"/>
    <lineage>
        <taxon>Bacteria</taxon>
        <taxon>Pseudomonadati</taxon>
        <taxon>Planctomycetota</taxon>
        <taxon>Candidatus Uabimicrobiia</taxon>
        <taxon>Candidatus Uabimicrobiales</taxon>
        <taxon>Candidatus Uabimicrobiaceae</taxon>
        <taxon>Candidatus Uabimicrobium</taxon>
    </lineage>
</organism>
<keyword evidence="3" id="KW-0732">Signal</keyword>
<evidence type="ECO:0000256" key="3">
    <source>
        <dbReference type="ARBA" id="ARBA00022729"/>
    </source>
</evidence>
<dbReference type="Gene3D" id="3.80.10.10">
    <property type="entry name" value="Ribonuclease Inhibitor"/>
    <property type="match status" value="1"/>
</dbReference>
<dbReference type="PANTHER" id="PTHR48063:SF112">
    <property type="entry name" value="RECEPTOR LIKE PROTEIN 30-LIKE"/>
    <property type="match status" value="1"/>
</dbReference>
<evidence type="ECO:0000256" key="1">
    <source>
        <dbReference type="ARBA" id="ARBA00004370"/>
    </source>
</evidence>
<keyword evidence="6" id="KW-0325">Glycoprotein</keyword>
<evidence type="ECO:0000313" key="7">
    <source>
        <dbReference type="EMBL" id="BBM88090.1"/>
    </source>
</evidence>
<keyword evidence="4" id="KW-1133">Transmembrane helix</keyword>
<dbReference type="SUPFAM" id="SSF52047">
    <property type="entry name" value="RNI-like"/>
    <property type="match status" value="1"/>
</dbReference>
<keyword evidence="2" id="KW-0812">Transmembrane</keyword>
<reference evidence="7 8" key="1">
    <citation type="submission" date="2019-08" db="EMBL/GenBank/DDBJ databases">
        <title>Complete genome sequence of Candidatus Uab amorphum.</title>
        <authorList>
            <person name="Shiratori T."/>
            <person name="Suzuki S."/>
            <person name="Kakizawa Y."/>
            <person name="Ishida K."/>
        </authorList>
    </citation>
    <scope>NUCLEOTIDE SEQUENCE [LARGE SCALE GENOMIC DNA]</scope>
    <source>
        <strain evidence="7 8">SRT547</strain>
    </source>
</reference>
<gene>
    <name evidence="7" type="ORF">UABAM_06506</name>
</gene>
<dbReference type="KEGG" id="uam:UABAM_06506"/>
<keyword evidence="8" id="KW-1185">Reference proteome</keyword>
<keyword evidence="5" id="KW-0472">Membrane</keyword>
<dbReference type="Proteomes" id="UP000326354">
    <property type="component" value="Chromosome"/>
</dbReference>
<dbReference type="InterPro" id="IPR032675">
    <property type="entry name" value="LRR_dom_sf"/>
</dbReference>
<evidence type="ECO:0000256" key="2">
    <source>
        <dbReference type="ARBA" id="ARBA00022692"/>
    </source>
</evidence>
<evidence type="ECO:0000256" key="4">
    <source>
        <dbReference type="ARBA" id="ARBA00022989"/>
    </source>
</evidence>
<evidence type="ECO:0008006" key="9">
    <source>
        <dbReference type="Google" id="ProtNLM"/>
    </source>
</evidence>
<evidence type="ECO:0000256" key="5">
    <source>
        <dbReference type="ARBA" id="ARBA00023136"/>
    </source>
</evidence>
<sequence length="326" mass="37898">MQVNKKVRRQNISWLENNTHYINCAVFIDRAVTKVMDCIFEHCSFRDESLMIQYIENCEFTCCNFHILTSNFRNSTFHKCHFIEINTNYVPKSTLRDCHIKRLLLCGGEIDIESLTSVDSLVELSLENMQVENIEMLLRVDNLQSLDLRGVPAYVFSDDFARMQFSQLLKLDLSNTACSDRNIEFLKDYSSLQILNLGRTNVTSRGLKHLRNLHNLQSLFLNETKVKDLADLPALANLKFLNLADSDFDDYVALAKFPSLTHLDLADIPLRLEVVNYVKQLPNLKWLSVCIGDISIDVWQKNLPHLPYFSRAGWGRLDWIWHFWNG</sequence>
<dbReference type="GO" id="GO:0016020">
    <property type="term" value="C:membrane"/>
    <property type="evidence" value="ECO:0007669"/>
    <property type="project" value="UniProtKB-SubCell"/>
</dbReference>
<accession>A0A5S9IV47</accession>
<dbReference type="PANTHER" id="PTHR48063">
    <property type="entry name" value="LRR RECEPTOR-LIKE KINASE"/>
    <property type="match status" value="1"/>
</dbReference>
<name>A0A5S9IV47_UABAM</name>
<proteinExistence type="predicted"/>
<dbReference type="OrthoDB" id="272105at2"/>
<comment type="subcellular location">
    <subcellularLocation>
        <location evidence="1">Membrane</location>
    </subcellularLocation>
</comment>
<dbReference type="AlphaFoldDB" id="A0A5S9IV47"/>
<evidence type="ECO:0000256" key="6">
    <source>
        <dbReference type="ARBA" id="ARBA00023180"/>
    </source>
</evidence>